<protein>
    <recommendedName>
        <fullName evidence="3">Secretion system C-terminal sorting domain-containing protein</fullName>
    </recommendedName>
</protein>
<gene>
    <name evidence="1" type="ORF">BGO89_09795</name>
</gene>
<dbReference type="InterPro" id="IPR011047">
    <property type="entry name" value="Quinoprotein_ADH-like_sf"/>
</dbReference>
<proteinExistence type="predicted"/>
<comment type="caution">
    <text evidence="1">The sequence shown here is derived from an EMBL/GenBank/DDBJ whole genome shotgun (WGS) entry which is preliminary data.</text>
</comment>
<evidence type="ECO:0000313" key="1">
    <source>
        <dbReference type="EMBL" id="OJX56811.1"/>
    </source>
</evidence>
<evidence type="ECO:0008006" key="3">
    <source>
        <dbReference type="Google" id="ProtNLM"/>
    </source>
</evidence>
<dbReference type="EMBL" id="MKVH01000024">
    <property type="protein sequence ID" value="OJX56811.1"/>
    <property type="molecule type" value="Genomic_DNA"/>
</dbReference>
<dbReference type="SUPFAM" id="SSF50998">
    <property type="entry name" value="Quinoprotein alcohol dehydrogenase-like"/>
    <property type="match status" value="1"/>
</dbReference>
<reference evidence="1 2" key="1">
    <citation type="submission" date="2016-09" db="EMBL/GenBank/DDBJ databases">
        <title>Genome-resolved meta-omics ties microbial dynamics to process performance in biotechnology for thiocyanate degradation.</title>
        <authorList>
            <person name="Kantor R.S."/>
            <person name="Huddy R.J."/>
            <person name="Iyer R."/>
            <person name="Thomas B.C."/>
            <person name="Brown C.T."/>
            <person name="Anantharaman K."/>
            <person name="Tringe S."/>
            <person name="Hettich R.L."/>
            <person name="Harrison S.T."/>
            <person name="Banfield J.F."/>
        </authorList>
    </citation>
    <scope>NUCLEOTIDE SEQUENCE [LARGE SCALE GENOMIC DNA]</scope>
    <source>
        <strain evidence="1">59-99</strain>
    </source>
</reference>
<accession>A0A1M3KWG5</accession>
<dbReference type="Gene3D" id="2.130.10.10">
    <property type="entry name" value="YVTN repeat-like/Quinoprotein amine dehydrogenase"/>
    <property type="match status" value="1"/>
</dbReference>
<organism evidence="1 2">
    <name type="scientific">Candidatus Kapaibacterium thiocyanatum</name>
    <dbReference type="NCBI Taxonomy" id="1895771"/>
    <lineage>
        <taxon>Bacteria</taxon>
        <taxon>Pseudomonadati</taxon>
        <taxon>Candidatus Kapaibacteriota</taxon>
        <taxon>Candidatus Kapaibacteriia</taxon>
        <taxon>Candidatus Kapaibacteriales</taxon>
        <taxon>Candidatus Kapaibacteriaceae</taxon>
        <taxon>Candidatus Kapaibacterium</taxon>
    </lineage>
</organism>
<dbReference type="InterPro" id="IPR015943">
    <property type="entry name" value="WD40/YVTN_repeat-like_dom_sf"/>
</dbReference>
<name>A0A1M3KWG5_9BACT</name>
<evidence type="ECO:0000313" key="2">
    <source>
        <dbReference type="Proteomes" id="UP000184233"/>
    </source>
</evidence>
<dbReference type="Proteomes" id="UP000184233">
    <property type="component" value="Unassembled WGS sequence"/>
</dbReference>
<dbReference type="AlphaFoldDB" id="A0A1M3KWG5"/>
<sequence length="465" mass="51452">MRTRHSFTAGILGGLVLLAGGVMAQVPSSRIPVAPPRWISNDVKPVYRYAISDGGTSVVLLRSDDTSVVTIEPESGEELLHLRGSRAPHALAVSPDGLRCMVTEFTVDDSTETSRMYDLFNGQQLWERKEKAGVMTISTRLARAMVYVTRTSPFFVATPELRDLLTGDSIRTFTDSPSSVFIDDWHQRIYVASTNWHDVEGAQGGWIVELDAFTGEELRSWQPSAYGPMCRLADSDTLLIAGFDSERDGYLKVIALDLTTGRERTVVSCASTSDEYGCVRLGYPPKWAYNDMAGQSVQLHGVMSGPAAMPLVIMFDGQCTPTARYLLQSENIEWESRQHATSFEHTVDFVHQKLYYVPEGTGFERQPLICHPVNFTVDVREDRERLGSLRLYTDGSVLRVIPPEMPATEATIDVMDMQGRLLHRARVEIGNGSIAIAIDGLASGTYLCSLAAGERRSLGRFSVIR</sequence>